<dbReference type="RefSeq" id="WP_259427843.1">
    <property type="nucleotide sequence ID" value="NZ_JANWTC010000006.1"/>
</dbReference>
<evidence type="ECO:0000256" key="1">
    <source>
        <dbReference type="SAM" id="SignalP"/>
    </source>
</evidence>
<dbReference type="Proteomes" id="UP001205965">
    <property type="component" value="Unassembled WGS sequence"/>
</dbReference>
<evidence type="ECO:0000313" key="3">
    <source>
        <dbReference type="Proteomes" id="UP001205965"/>
    </source>
</evidence>
<protein>
    <recommendedName>
        <fullName evidence="4">Secreted protein</fullName>
    </recommendedName>
</protein>
<accession>A0ABT2FX07</accession>
<proteinExistence type="predicted"/>
<name>A0ABT2FX07_9CORY</name>
<feature type="signal peptide" evidence="1">
    <location>
        <begin position="1"/>
        <end position="25"/>
    </location>
</feature>
<evidence type="ECO:0000313" key="2">
    <source>
        <dbReference type="EMBL" id="MCS5479773.1"/>
    </source>
</evidence>
<organism evidence="2 3">
    <name type="scientific">Corynebacterium lemuris</name>
    <dbReference type="NCBI Taxonomy" id="1859292"/>
    <lineage>
        <taxon>Bacteria</taxon>
        <taxon>Bacillati</taxon>
        <taxon>Actinomycetota</taxon>
        <taxon>Actinomycetes</taxon>
        <taxon>Mycobacteriales</taxon>
        <taxon>Corynebacteriaceae</taxon>
        <taxon>Corynebacterium</taxon>
    </lineage>
</organism>
<gene>
    <name evidence="2" type="ORF">NYP18_08885</name>
</gene>
<reference evidence="2 3" key="1">
    <citation type="submission" date="2022-08" db="EMBL/GenBank/DDBJ databases">
        <title>YIM 101645 draft genome.</title>
        <authorList>
            <person name="Chen X."/>
        </authorList>
    </citation>
    <scope>NUCLEOTIDE SEQUENCE [LARGE SCALE GENOMIC DNA]</scope>
    <source>
        <strain evidence="2 3">YIM 101645</strain>
    </source>
</reference>
<keyword evidence="1" id="KW-0732">Signal</keyword>
<comment type="caution">
    <text evidence="2">The sequence shown here is derived from an EMBL/GenBank/DDBJ whole genome shotgun (WGS) entry which is preliminary data.</text>
</comment>
<evidence type="ECO:0008006" key="4">
    <source>
        <dbReference type="Google" id="ProtNLM"/>
    </source>
</evidence>
<sequence length="141" mass="14767">MKKTISILTTGALALTLAATPAATAASSMPAGSSAPSPAFTIEEQVKSNYSGVLALQGYQLTREADKLAEEYAAAGGADRAQLGHDINQAGGVVMMDIYPTRDAVERTADMNLDHRRFSREAAGVAIKNGGNAMQVYTVYI</sequence>
<feature type="chain" id="PRO_5047056725" description="Secreted protein" evidence="1">
    <location>
        <begin position="26"/>
        <end position="141"/>
    </location>
</feature>
<keyword evidence="3" id="KW-1185">Reference proteome</keyword>
<dbReference type="EMBL" id="JANWTC010000006">
    <property type="protein sequence ID" value="MCS5479773.1"/>
    <property type="molecule type" value="Genomic_DNA"/>
</dbReference>